<proteinExistence type="predicted"/>
<dbReference type="RefSeq" id="WP_126830581.1">
    <property type="nucleotide sequence ID" value="NZ_CBCRYB010000012.1"/>
</dbReference>
<organism evidence="7 8">
    <name type="scientific">Vagococcus fessus</name>
    <dbReference type="NCBI Taxonomy" id="120370"/>
    <lineage>
        <taxon>Bacteria</taxon>
        <taxon>Bacillati</taxon>
        <taxon>Bacillota</taxon>
        <taxon>Bacilli</taxon>
        <taxon>Lactobacillales</taxon>
        <taxon>Enterococcaceae</taxon>
        <taxon>Vagococcus</taxon>
    </lineage>
</organism>
<evidence type="ECO:0000256" key="5">
    <source>
        <dbReference type="ARBA" id="ARBA00023136"/>
    </source>
</evidence>
<dbReference type="Proteomes" id="UP000287101">
    <property type="component" value="Unassembled WGS sequence"/>
</dbReference>
<evidence type="ECO:0008006" key="9">
    <source>
        <dbReference type="Google" id="ProtNLM"/>
    </source>
</evidence>
<evidence type="ECO:0000256" key="4">
    <source>
        <dbReference type="ARBA" id="ARBA00022989"/>
    </source>
</evidence>
<feature type="transmembrane region" description="Helical" evidence="6">
    <location>
        <begin position="74"/>
        <end position="101"/>
    </location>
</feature>
<evidence type="ECO:0000256" key="2">
    <source>
        <dbReference type="ARBA" id="ARBA00022475"/>
    </source>
</evidence>
<comment type="subcellular location">
    <subcellularLocation>
        <location evidence="1">Membrane</location>
        <topology evidence="1">Multi-pass membrane protein</topology>
    </subcellularLocation>
</comment>
<dbReference type="EMBL" id="NGJY01000001">
    <property type="protein sequence ID" value="RSU04877.1"/>
    <property type="molecule type" value="Genomic_DNA"/>
</dbReference>
<reference evidence="7 8" key="1">
    <citation type="submission" date="2017-05" db="EMBL/GenBank/DDBJ databases">
        <title>Vagococcus spp. assemblies.</title>
        <authorList>
            <person name="Gulvik C.A."/>
        </authorList>
    </citation>
    <scope>NUCLEOTIDE SEQUENCE [LARGE SCALE GENOMIC DNA]</scope>
    <source>
        <strain evidence="7 8">CCUG 41755</strain>
    </source>
</reference>
<dbReference type="PANTHER" id="PTHR34857">
    <property type="entry name" value="SLL0384 PROTEIN"/>
    <property type="match status" value="1"/>
</dbReference>
<evidence type="ECO:0000256" key="1">
    <source>
        <dbReference type="ARBA" id="ARBA00004141"/>
    </source>
</evidence>
<evidence type="ECO:0000313" key="7">
    <source>
        <dbReference type="EMBL" id="RSU04877.1"/>
    </source>
</evidence>
<dbReference type="GO" id="GO:0005886">
    <property type="term" value="C:plasma membrane"/>
    <property type="evidence" value="ECO:0007669"/>
    <property type="project" value="UniProtKB-ARBA"/>
</dbReference>
<keyword evidence="4 6" id="KW-1133">Transmembrane helix</keyword>
<feature type="transmembrane region" description="Helical" evidence="6">
    <location>
        <begin position="12"/>
        <end position="44"/>
    </location>
</feature>
<evidence type="ECO:0000256" key="3">
    <source>
        <dbReference type="ARBA" id="ARBA00022692"/>
    </source>
</evidence>
<dbReference type="InterPro" id="IPR051611">
    <property type="entry name" value="ECF_transporter_component"/>
</dbReference>
<evidence type="ECO:0000313" key="8">
    <source>
        <dbReference type="Proteomes" id="UP000287101"/>
    </source>
</evidence>
<dbReference type="PANTHER" id="PTHR34857:SF2">
    <property type="entry name" value="SLL0384 PROTEIN"/>
    <property type="match status" value="1"/>
</dbReference>
<dbReference type="InterPro" id="IPR003339">
    <property type="entry name" value="ABC/ECF_trnsptr_transmembrane"/>
</dbReference>
<protein>
    <recommendedName>
        <fullName evidence="9">Cobalt ABC transporter permease</fullName>
    </recommendedName>
</protein>
<name>A0A430ACC9_9ENTE</name>
<sequence length="220" mass="24772">MPGLILDPRIKYFLIIIGNLAFLLNLSFTKQALLIGGLAFLLLIAKKYRTLFTTLFVILVLVILYTLTSTYHDYFFASAVAAFSLGLIKLMPTMMAGIYLIKTTTVSELILSLEKLRVPKKLLIPLLIMIRFIPHFLSDAKSVYHSICLRLSSKPFFKRFSWEAFLIPLLNSAITSAEELTLAGLSKGLDRTNPRTQLQKLQFNLLDVCVVIASVMLLIL</sequence>
<feature type="transmembrane region" description="Helical" evidence="6">
    <location>
        <begin position="201"/>
        <end position="219"/>
    </location>
</feature>
<gene>
    <name evidence="7" type="ORF">CBF31_02330</name>
</gene>
<dbReference type="CDD" id="cd16914">
    <property type="entry name" value="EcfT"/>
    <property type="match status" value="1"/>
</dbReference>
<keyword evidence="3 6" id="KW-0812">Transmembrane</keyword>
<dbReference type="Pfam" id="PF02361">
    <property type="entry name" value="CbiQ"/>
    <property type="match status" value="1"/>
</dbReference>
<accession>A0A430ACC9</accession>
<feature type="transmembrane region" description="Helical" evidence="6">
    <location>
        <begin position="51"/>
        <end position="68"/>
    </location>
</feature>
<keyword evidence="8" id="KW-1185">Reference proteome</keyword>
<dbReference type="AlphaFoldDB" id="A0A430ACC9"/>
<keyword evidence="5 6" id="KW-0472">Membrane</keyword>
<keyword evidence="2" id="KW-1003">Cell membrane</keyword>
<dbReference type="OrthoDB" id="3730291at2"/>
<evidence type="ECO:0000256" key="6">
    <source>
        <dbReference type="SAM" id="Phobius"/>
    </source>
</evidence>
<comment type="caution">
    <text evidence="7">The sequence shown here is derived from an EMBL/GenBank/DDBJ whole genome shotgun (WGS) entry which is preliminary data.</text>
</comment>